<dbReference type="PANTHER" id="PTHR43380">
    <property type="entry name" value="2-OXOISOVALERATE DEHYDROGENASE SUBUNIT ALPHA, MITOCHONDRIAL"/>
    <property type="match status" value="1"/>
</dbReference>
<dbReference type="Proteomes" id="UP001085076">
    <property type="component" value="Miscellaneous, Linkage group lg05"/>
</dbReference>
<keyword evidence="2" id="KW-1185">Reference proteome</keyword>
<accession>A0A9D5CIE8</accession>
<dbReference type="Gene3D" id="3.40.50.970">
    <property type="match status" value="1"/>
</dbReference>
<evidence type="ECO:0000313" key="2">
    <source>
        <dbReference type="Proteomes" id="UP001085076"/>
    </source>
</evidence>
<gene>
    <name evidence="1" type="ORF">J5N97_021111</name>
</gene>
<reference evidence="1" key="2">
    <citation type="journal article" date="2022" name="Hortic Res">
        <title>The genome of Dioscorea zingiberensis sheds light on the biosynthesis, origin and evolution of the medicinally important diosgenin saponins.</title>
        <authorList>
            <person name="Li Y."/>
            <person name="Tan C."/>
            <person name="Li Z."/>
            <person name="Guo J."/>
            <person name="Li S."/>
            <person name="Chen X."/>
            <person name="Wang C."/>
            <person name="Dai X."/>
            <person name="Yang H."/>
            <person name="Song W."/>
            <person name="Hou L."/>
            <person name="Xu J."/>
            <person name="Tong Z."/>
            <person name="Xu A."/>
            <person name="Yuan X."/>
            <person name="Wang W."/>
            <person name="Yang Q."/>
            <person name="Chen L."/>
            <person name="Sun Z."/>
            <person name="Wang K."/>
            <person name="Pan B."/>
            <person name="Chen J."/>
            <person name="Bao Y."/>
            <person name="Liu F."/>
            <person name="Qi X."/>
            <person name="Gang D.R."/>
            <person name="Wen J."/>
            <person name="Li J."/>
        </authorList>
    </citation>
    <scope>NUCLEOTIDE SEQUENCE</scope>
    <source>
        <strain evidence="1">Dzin_1.0</strain>
    </source>
</reference>
<dbReference type="SUPFAM" id="SSF52518">
    <property type="entry name" value="Thiamin diphosphate-binding fold (THDP-binding)"/>
    <property type="match status" value="1"/>
</dbReference>
<dbReference type="EMBL" id="JAGGNH010000005">
    <property type="protein sequence ID" value="KAJ0973152.1"/>
    <property type="molecule type" value="Genomic_DNA"/>
</dbReference>
<reference evidence="1" key="1">
    <citation type="submission" date="2021-03" db="EMBL/GenBank/DDBJ databases">
        <authorList>
            <person name="Li Z."/>
            <person name="Yang C."/>
        </authorList>
    </citation>
    <scope>NUCLEOTIDE SEQUENCE</scope>
    <source>
        <strain evidence="1">Dzin_1.0</strain>
        <tissue evidence="1">Leaf</tissue>
    </source>
</reference>
<evidence type="ECO:0000313" key="1">
    <source>
        <dbReference type="EMBL" id="KAJ0973152.1"/>
    </source>
</evidence>
<proteinExistence type="predicted"/>
<organism evidence="1 2">
    <name type="scientific">Dioscorea zingiberensis</name>
    <dbReference type="NCBI Taxonomy" id="325984"/>
    <lineage>
        <taxon>Eukaryota</taxon>
        <taxon>Viridiplantae</taxon>
        <taxon>Streptophyta</taxon>
        <taxon>Embryophyta</taxon>
        <taxon>Tracheophyta</taxon>
        <taxon>Spermatophyta</taxon>
        <taxon>Magnoliopsida</taxon>
        <taxon>Liliopsida</taxon>
        <taxon>Dioscoreales</taxon>
        <taxon>Dioscoreaceae</taxon>
        <taxon>Dioscorea</taxon>
    </lineage>
</organism>
<name>A0A9D5CIE8_9LILI</name>
<dbReference type="AlphaFoldDB" id="A0A9D5CIE8"/>
<dbReference type="InterPro" id="IPR029061">
    <property type="entry name" value="THDP-binding"/>
</dbReference>
<dbReference type="OrthoDB" id="3845at2759"/>
<dbReference type="PANTHER" id="PTHR43380:SF1">
    <property type="entry name" value="2-OXOISOVALERATE DEHYDROGENASE SUBUNIT ALPHA, MITOCHONDRIAL"/>
    <property type="match status" value="1"/>
</dbReference>
<protein>
    <submittedName>
        <fullName evidence="1">Uncharacterized protein</fullName>
    </submittedName>
</protein>
<dbReference type="InterPro" id="IPR050771">
    <property type="entry name" value="Alpha-ketoacid_DH_E1_comp"/>
</dbReference>
<dbReference type="GO" id="GO:0009083">
    <property type="term" value="P:branched-chain amino acid catabolic process"/>
    <property type="evidence" value="ECO:0007669"/>
    <property type="project" value="TreeGrafter"/>
</dbReference>
<comment type="caution">
    <text evidence="1">The sequence shown here is derived from an EMBL/GenBank/DDBJ whole genome shotgun (WGS) entry which is preliminary data.</text>
</comment>
<sequence>MKRNGWWDDDEVEENLRSNVRKELMQAIQIAERLEKPPINELFTDVYDQVPSNLCKQEKSLREIIKKHPEDYPSDVPL</sequence>